<dbReference type="PANTHER" id="PTHR30561:SF1">
    <property type="entry name" value="MULTIDRUG TRANSPORTER EMRE"/>
    <property type="match status" value="1"/>
</dbReference>
<dbReference type="EMBL" id="JAGYPM010000007">
    <property type="protein sequence ID" value="MBS4192900.1"/>
    <property type="molecule type" value="Genomic_DNA"/>
</dbReference>
<accession>A0ABS5NYI8</accession>
<dbReference type="RefSeq" id="WP_213104354.1">
    <property type="nucleotide sequence ID" value="NZ_JAGYPM010000007.1"/>
</dbReference>
<evidence type="ECO:0000256" key="4">
    <source>
        <dbReference type="ARBA" id="ARBA00022692"/>
    </source>
</evidence>
<keyword evidence="3" id="KW-1003">Cell membrane</keyword>
<evidence type="ECO:0000313" key="9">
    <source>
        <dbReference type="EMBL" id="MBS4192900.1"/>
    </source>
</evidence>
<keyword evidence="2" id="KW-0813">Transport</keyword>
<keyword evidence="5 8" id="KW-1133">Transmembrane helix</keyword>
<feature type="transmembrane region" description="Helical" evidence="8">
    <location>
        <begin position="57"/>
        <end position="78"/>
    </location>
</feature>
<evidence type="ECO:0000256" key="3">
    <source>
        <dbReference type="ARBA" id="ARBA00022475"/>
    </source>
</evidence>
<dbReference type="Gene3D" id="1.10.3730.20">
    <property type="match status" value="1"/>
</dbReference>
<dbReference type="PANTHER" id="PTHR30561">
    <property type="entry name" value="SMR FAMILY PROTON-DEPENDENT DRUG EFFLUX TRANSPORTER SUGE"/>
    <property type="match status" value="1"/>
</dbReference>
<dbReference type="InterPro" id="IPR045324">
    <property type="entry name" value="Small_multidrug_res"/>
</dbReference>
<keyword evidence="6 8" id="KW-0472">Membrane</keyword>
<feature type="transmembrane region" description="Helical" evidence="8">
    <location>
        <begin position="84"/>
        <end position="103"/>
    </location>
</feature>
<feature type="transmembrane region" description="Helical" evidence="8">
    <location>
        <begin position="32"/>
        <end position="50"/>
    </location>
</feature>
<organism evidence="9 10">
    <name type="scientific">Cytobacillus citreus</name>
    <dbReference type="NCBI Taxonomy" id="2833586"/>
    <lineage>
        <taxon>Bacteria</taxon>
        <taxon>Bacillati</taxon>
        <taxon>Bacillota</taxon>
        <taxon>Bacilli</taxon>
        <taxon>Bacillales</taxon>
        <taxon>Bacillaceae</taxon>
        <taxon>Cytobacillus</taxon>
    </lineage>
</organism>
<evidence type="ECO:0000256" key="7">
    <source>
        <dbReference type="RuleBase" id="RU003942"/>
    </source>
</evidence>
<reference evidence="9 10" key="1">
    <citation type="submission" date="2021-05" db="EMBL/GenBank/DDBJ databases">
        <title>Novel Bacillus species.</title>
        <authorList>
            <person name="Liu G."/>
        </authorList>
    </citation>
    <scope>NUCLEOTIDE SEQUENCE [LARGE SCALE GENOMIC DNA]</scope>
    <source>
        <strain evidence="9 10">FJAT-49705</strain>
    </source>
</reference>
<evidence type="ECO:0000256" key="5">
    <source>
        <dbReference type="ARBA" id="ARBA00022989"/>
    </source>
</evidence>
<gene>
    <name evidence="9" type="primary">emrC</name>
    <name evidence="9" type="ORF">KHA94_22535</name>
</gene>
<comment type="caution">
    <text evidence="9">The sequence shown here is derived from an EMBL/GenBank/DDBJ whole genome shotgun (WGS) entry which is preliminary data.</text>
</comment>
<dbReference type="SUPFAM" id="SSF103481">
    <property type="entry name" value="Multidrug resistance efflux transporter EmrE"/>
    <property type="match status" value="1"/>
</dbReference>
<protein>
    <submittedName>
        <fullName evidence="9">Multidrug efflux transporter outer membrane subunit EmrC</fullName>
    </submittedName>
</protein>
<keyword evidence="10" id="KW-1185">Reference proteome</keyword>
<evidence type="ECO:0000256" key="6">
    <source>
        <dbReference type="ARBA" id="ARBA00023136"/>
    </source>
</evidence>
<comment type="subcellular location">
    <subcellularLocation>
        <location evidence="1 7">Cell membrane</location>
        <topology evidence="1 7">Multi-pass membrane protein</topology>
    </subcellularLocation>
</comment>
<dbReference type="InterPro" id="IPR000390">
    <property type="entry name" value="Small_drug/metabolite_transptr"/>
</dbReference>
<comment type="similarity">
    <text evidence="7">Belongs to the drug/metabolite transporter (DMT) superfamily. Small multidrug resistance (SMR) (TC 2.A.7.1) family.</text>
</comment>
<dbReference type="InterPro" id="IPR037185">
    <property type="entry name" value="EmrE-like"/>
</dbReference>
<evidence type="ECO:0000256" key="2">
    <source>
        <dbReference type="ARBA" id="ARBA00022448"/>
    </source>
</evidence>
<keyword evidence="4 7" id="KW-0812">Transmembrane</keyword>
<sequence>MSYLYLALAIIGELIGTSLLKASEGFSKLYPTVGVIIAFIGSFFFLSIAMKTIPLNTAYALWSGLGIVATTIISVLIWKEKINVASVAGITLILIGVVVLNLFGPGHGEASNNEKASESSIMAVIKLNK</sequence>
<dbReference type="Pfam" id="PF00893">
    <property type="entry name" value="Multi_Drug_Res"/>
    <property type="match status" value="1"/>
</dbReference>
<name>A0ABS5NYI8_9BACI</name>
<evidence type="ECO:0000256" key="8">
    <source>
        <dbReference type="SAM" id="Phobius"/>
    </source>
</evidence>
<dbReference type="Proteomes" id="UP000681027">
    <property type="component" value="Unassembled WGS sequence"/>
</dbReference>
<evidence type="ECO:0000256" key="1">
    <source>
        <dbReference type="ARBA" id="ARBA00004651"/>
    </source>
</evidence>
<proteinExistence type="inferred from homology"/>
<evidence type="ECO:0000313" key="10">
    <source>
        <dbReference type="Proteomes" id="UP000681027"/>
    </source>
</evidence>